<keyword evidence="1" id="KW-0175">Coiled coil</keyword>
<protein>
    <submittedName>
        <fullName evidence="3">Uncharacterized protein</fullName>
    </submittedName>
</protein>
<feature type="region of interest" description="Disordered" evidence="2">
    <location>
        <begin position="229"/>
        <end position="264"/>
    </location>
</feature>
<gene>
    <name evidence="3" type="ORF">ASEP1449_LOCUS13906</name>
</gene>
<organism evidence="3">
    <name type="scientific">Attheya septentrionalis</name>
    <dbReference type="NCBI Taxonomy" id="420275"/>
    <lineage>
        <taxon>Eukaryota</taxon>
        <taxon>Sar</taxon>
        <taxon>Stramenopiles</taxon>
        <taxon>Ochrophyta</taxon>
        <taxon>Bacillariophyta</taxon>
        <taxon>Coscinodiscophyceae</taxon>
        <taxon>Chaetocerotophycidae</taxon>
        <taxon>Chaetocerotales</taxon>
        <taxon>Attheyaceae</taxon>
        <taxon>Attheya</taxon>
    </lineage>
</organism>
<evidence type="ECO:0000256" key="2">
    <source>
        <dbReference type="SAM" id="MobiDB-lite"/>
    </source>
</evidence>
<feature type="compositionally biased region" description="Basic residues" evidence="2">
    <location>
        <begin position="253"/>
        <end position="264"/>
    </location>
</feature>
<evidence type="ECO:0000313" key="3">
    <source>
        <dbReference type="EMBL" id="CAD9822072.1"/>
    </source>
</evidence>
<dbReference type="EMBL" id="HBHQ01020639">
    <property type="protein sequence ID" value="CAD9822072.1"/>
    <property type="molecule type" value="Transcribed_RNA"/>
</dbReference>
<evidence type="ECO:0000256" key="1">
    <source>
        <dbReference type="SAM" id="Coils"/>
    </source>
</evidence>
<proteinExistence type="predicted"/>
<accession>A0A7S2ULX1</accession>
<reference evidence="3" key="1">
    <citation type="submission" date="2021-01" db="EMBL/GenBank/DDBJ databases">
        <authorList>
            <person name="Corre E."/>
            <person name="Pelletier E."/>
            <person name="Niang G."/>
            <person name="Scheremetjew M."/>
            <person name="Finn R."/>
            <person name="Kale V."/>
            <person name="Holt S."/>
            <person name="Cochrane G."/>
            <person name="Meng A."/>
            <person name="Brown T."/>
            <person name="Cohen L."/>
        </authorList>
    </citation>
    <scope>NUCLEOTIDE SEQUENCE</scope>
    <source>
        <strain evidence="3">CCMP2084</strain>
    </source>
</reference>
<feature type="compositionally biased region" description="Low complexity" evidence="2">
    <location>
        <begin position="236"/>
        <end position="252"/>
    </location>
</feature>
<name>A0A7S2ULX1_9STRA</name>
<sequence length="264" mass="28870">MADTTKDRTTATATTAIGQSVDCEERITDADIEIIILPTESLALYESTIEENLSEQSLDTDPATNCLLNEGVDDKRNDEGSSPNKAMAKELKHLQKRIRNIRESIQLSEASLSDPTNWNNNGLNAVSNCVNEWRSIVSFHSSEDDAFDSYELTRETALCVYQLVQMAMQTGPLKGSNAGYFKRCGSVVARMAVTFLHSILSGDATTQLKFSKKQVEAISNWLSNAEKAVAANKPPSKSSAKLQQQQAAASSRKASKQSSKKKAK</sequence>
<dbReference type="AlphaFoldDB" id="A0A7S2ULX1"/>
<feature type="coiled-coil region" evidence="1">
    <location>
        <begin position="84"/>
        <end position="111"/>
    </location>
</feature>